<organism evidence="1">
    <name type="scientific">Arundo donax</name>
    <name type="common">Giant reed</name>
    <name type="synonym">Donax arundinaceus</name>
    <dbReference type="NCBI Taxonomy" id="35708"/>
    <lineage>
        <taxon>Eukaryota</taxon>
        <taxon>Viridiplantae</taxon>
        <taxon>Streptophyta</taxon>
        <taxon>Embryophyta</taxon>
        <taxon>Tracheophyta</taxon>
        <taxon>Spermatophyta</taxon>
        <taxon>Magnoliopsida</taxon>
        <taxon>Liliopsida</taxon>
        <taxon>Poales</taxon>
        <taxon>Poaceae</taxon>
        <taxon>PACMAD clade</taxon>
        <taxon>Arundinoideae</taxon>
        <taxon>Arundineae</taxon>
        <taxon>Arundo</taxon>
    </lineage>
</organism>
<evidence type="ECO:0000313" key="1">
    <source>
        <dbReference type="EMBL" id="JAD65804.1"/>
    </source>
</evidence>
<sequence length="60" mass="6291">MRGSARSTIGLVVSPSLRPEAASWVAVDTSHLSGGVLARAVNESHTDASHTKSAIDCHHR</sequence>
<dbReference type="EMBL" id="GBRH01232091">
    <property type="protein sequence ID" value="JAD65804.1"/>
    <property type="molecule type" value="Transcribed_RNA"/>
</dbReference>
<reference evidence="1" key="1">
    <citation type="submission" date="2014-09" db="EMBL/GenBank/DDBJ databases">
        <authorList>
            <person name="Magalhaes I.L.F."/>
            <person name="Oliveira U."/>
            <person name="Santos F.R."/>
            <person name="Vidigal T.H.D.A."/>
            <person name="Brescovit A.D."/>
            <person name="Santos A.J."/>
        </authorList>
    </citation>
    <scope>NUCLEOTIDE SEQUENCE</scope>
    <source>
        <tissue evidence="1">Shoot tissue taken approximately 20 cm above the soil surface</tissue>
    </source>
</reference>
<name>A0A0A9BPB6_ARUDO</name>
<dbReference type="AlphaFoldDB" id="A0A0A9BPB6"/>
<accession>A0A0A9BPB6</accession>
<protein>
    <submittedName>
        <fullName evidence="1">Uncharacterized protein</fullName>
    </submittedName>
</protein>
<proteinExistence type="predicted"/>
<reference evidence="1" key="2">
    <citation type="journal article" date="2015" name="Data Brief">
        <title>Shoot transcriptome of the giant reed, Arundo donax.</title>
        <authorList>
            <person name="Barrero R.A."/>
            <person name="Guerrero F.D."/>
            <person name="Moolhuijzen P."/>
            <person name="Goolsby J.A."/>
            <person name="Tidwell J."/>
            <person name="Bellgard S.E."/>
            <person name="Bellgard M.I."/>
        </authorList>
    </citation>
    <scope>NUCLEOTIDE SEQUENCE</scope>
    <source>
        <tissue evidence="1">Shoot tissue taken approximately 20 cm above the soil surface</tissue>
    </source>
</reference>